<dbReference type="PROSITE" id="PS01055">
    <property type="entry name" value="DNA_LIGASE_N1"/>
    <property type="match status" value="1"/>
</dbReference>
<dbReference type="FunFam" id="1.10.287.610:FF:000002">
    <property type="entry name" value="DNA ligase"/>
    <property type="match status" value="1"/>
</dbReference>
<dbReference type="FunFam" id="1.10.150.20:FF:000007">
    <property type="entry name" value="DNA ligase"/>
    <property type="match status" value="1"/>
</dbReference>
<comment type="function">
    <text evidence="1 15">DNA ligase that catalyzes the formation of phosphodiester linkages between 5'-phosphoryl and 3'-hydroxyl groups in double-stranded DNA using NAD as a coenzyme and as the energy source for the reaction. It is essential for DNA replication and repair of damaged DNA.</text>
</comment>
<comment type="similarity">
    <text evidence="14 15">Belongs to the NAD-dependent DNA ligase family. LigA subfamily.</text>
</comment>
<gene>
    <name evidence="15" type="primary">ligA</name>
    <name evidence="18" type="ORF">SAMN05660649_00255</name>
</gene>
<keyword evidence="4 15" id="KW-0436">Ligase</keyword>
<feature type="binding site" evidence="15">
    <location>
        <position position="318"/>
    </location>
    <ligand>
        <name>NAD(+)</name>
        <dbReference type="ChEBI" id="CHEBI:57540"/>
    </ligand>
</feature>
<dbReference type="GO" id="GO:0003911">
    <property type="term" value="F:DNA ligase (NAD+) activity"/>
    <property type="evidence" value="ECO:0007669"/>
    <property type="project" value="UniProtKB-UniRule"/>
</dbReference>
<dbReference type="FunFam" id="3.40.50.10190:FF:000054">
    <property type="entry name" value="DNA ligase"/>
    <property type="match status" value="1"/>
</dbReference>
<dbReference type="InterPro" id="IPR012340">
    <property type="entry name" value="NA-bd_OB-fold"/>
</dbReference>
<dbReference type="PROSITE" id="PS01056">
    <property type="entry name" value="DNA_LIGASE_N2"/>
    <property type="match status" value="1"/>
</dbReference>
<dbReference type="InterPro" id="IPR001357">
    <property type="entry name" value="BRCT_dom"/>
</dbReference>
<evidence type="ECO:0000256" key="4">
    <source>
        <dbReference type="ARBA" id="ARBA00022598"/>
    </source>
</evidence>
<dbReference type="PANTHER" id="PTHR23389">
    <property type="entry name" value="CHROMOSOME TRANSMISSION FIDELITY FACTOR 18"/>
    <property type="match status" value="1"/>
</dbReference>
<keyword evidence="6 15" id="KW-0479">Metal-binding</keyword>
<evidence type="ECO:0000256" key="2">
    <source>
        <dbReference type="ARBA" id="ARBA00012722"/>
    </source>
</evidence>
<dbReference type="InterPro" id="IPR010994">
    <property type="entry name" value="RuvA_2-like"/>
</dbReference>
<evidence type="ECO:0000256" key="6">
    <source>
        <dbReference type="ARBA" id="ARBA00022723"/>
    </source>
</evidence>
<dbReference type="InterPro" id="IPR013839">
    <property type="entry name" value="DNAligase_adenylation"/>
</dbReference>
<comment type="cofactor">
    <cofactor evidence="15">
        <name>Mg(2+)</name>
        <dbReference type="ChEBI" id="CHEBI:18420"/>
    </cofactor>
    <cofactor evidence="15">
        <name>Mn(2+)</name>
        <dbReference type="ChEBI" id="CHEBI:29035"/>
    </cofactor>
</comment>
<dbReference type="GO" id="GO:0006281">
    <property type="term" value="P:DNA repair"/>
    <property type="evidence" value="ECO:0007669"/>
    <property type="project" value="UniProtKB-KW"/>
</dbReference>
<keyword evidence="10 15" id="KW-0520">NAD</keyword>
<dbReference type="SUPFAM" id="SSF56091">
    <property type="entry name" value="DNA ligase/mRNA capping enzyme, catalytic domain"/>
    <property type="match status" value="1"/>
</dbReference>
<keyword evidence="9 15" id="KW-0460">Magnesium</keyword>
<keyword evidence="19" id="KW-1185">Reference proteome</keyword>
<evidence type="ECO:0000313" key="18">
    <source>
        <dbReference type="EMBL" id="SFF96889.1"/>
    </source>
</evidence>
<evidence type="ECO:0000256" key="5">
    <source>
        <dbReference type="ARBA" id="ARBA00022705"/>
    </source>
</evidence>
<dbReference type="InterPro" id="IPR004149">
    <property type="entry name" value="Znf_DNAligase_C4"/>
</dbReference>
<dbReference type="GO" id="GO:0005829">
    <property type="term" value="C:cytosol"/>
    <property type="evidence" value="ECO:0007669"/>
    <property type="project" value="TreeGrafter"/>
</dbReference>
<keyword evidence="5 15" id="KW-0235">DNA replication</keyword>
<dbReference type="SUPFAM" id="SSF50249">
    <property type="entry name" value="Nucleic acid-binding proteins"/>
    <property type="match status" value="1"/>
</dbReference>
<dbReference type="EMBL" id="FOOX01000001">
    <property type="protein sequence ID" value="SFF96889.1"/>
    <property type="molecule type" value="Genomic_DNA"/>
</dbReference>
<dbReference type="SMART" id="SM00532">
    <property type="entry name" value="LIGANc"/>
    <property type="match status" value="1"/>
</dbReference>
<evidence type="ECO:0000256" key="13">
    <source>
        <dbReference type="ARBA" id="ARBA00034005"/>
    </source>
</evidence>
<dbReference type="Pfam" id="PF22745">
    <property type="entry name" value="Nlig-Ia"/>
    <property type="match status" value="1"/>
</dbReference>
<dbReference type="InterPro" id="IPR001679">
    <property type="entry name" value="DNA_ligase"/>
</dbReference>
<feature type="active site" description="N6-AMP-lysine intermediate" evidence="15">
    <location>
        <position position="143"/>
    </location>
</feature>
<evidence type="ECO:0000256" key="14">
    <source>
        <dbReference type="ARBA" id="ARBA00060881"/>
    </source>
</evidence>
<dbReference type="PANTHER" id="PTHR23389:SF9">
    <property type="entry name" value="DNA LIGASE"/>
    <property type="match status" value="1"/>
</dbReference>
<dbReference type="CDD" id="cd17748">
    <property type="entry name" value="BRCT_DNA_ligase_like"/>
    <property type="match status" value="1"/>
</dbReference>
<evidence type="ECO:0000256" key="16">
    <source>
        <dbReference type="RuleBase" id="RU000618"/>
    </source>
</evidence>
<dbReference type="Pfam" id="PF03119">
    <property type="entry name" value="DNA_ligase_ZBD"/>
    <property type="match status" value="1"/>
</dbReference>
<dbReference type="EC" id="6.5.1.2" evidence="2 15"/>
<dbReference type="Gene3D" id="2.40.50.140">
    <property type="entry name" value="Nucleic acid-binding proteins"/>
    <property type="match status" value="1"/>
</dbReference>
<dbReference type="InterPro" id="IPR004150">
    <property type="entry name" value="NAD_DNA_ligase_OB"/>
</dbReference>
<evidence type="ECO:0000256" key="7">
    <source>
        <dbReference type="ARBA" id="ARBA00022763"/>
    </source>
</evidence>
<evidence type="ECO:0000256" key="15">
    <source>
        <dbReference type="HAMAP-Rule" id="MF_01588"/>
    </source>
</evidence>
<dbReference type="Pfam" id="PF01653">
    <property type="entry name" value="DNA_ligase_aden"/>
    <property type="match status" value="1"/>
</dbReference>
<dbReference type="Pfam" id="PF14520">
    <property type="entry name" value="HHH_5"/>
    <property type="match status" value="1"/>
</dbReference>
<dbReference type="InterPro" id="IPR013840">
    <property type="entry name" value="DNAligase_N"/>
</dbReference>
<accession>A0A1I2N208</accession>
<keyword evidence="12 15" id="KW-0464">Manganese</keyword>
<protein>
    <recommendedName>
        <fullName evidence="3 15">DNA ligase</fullName>
        <ecNumber evidence="2 15">6.5.1.2</ecNumber>
    </recommendedName>
    <alternativeName>
        <fullName evidence="15">Polydeoxyribonucleotide synthase [NAD(+)]</fullName>
    </alternativeName>
</protein>
<dbReference type="STRING" id="341036.SAMN05660649_00255"/>
<evidence type="ECO:0000256" key="8">
    <source>
        <dbReference type="ARBA" id="ARBA00022833"/>
    </source>
</evidence>
<dbReference type="Gene3D" id="6.20.10.30">
    <property type="match status" value="1"/>
</dbReference>
<dbReference type="SUPFAM" id="SSF52113">
    <property type="entry name" value="BRCT domain"/>
    <property type="match status" value="1"/>
</dbReference>
<comment type="catalytic activity">
    <reaction evidence="13 15 16">
        <text>NAD(+) + (deoxyribonucleotide)n-3'-hydroxyl + 5'-phospho-(deoxyribonucleotide)m = (deoxyribonucleotide)n+m + AMP + beta-nicotinamide D-nucleotide.</text>
        <dbReference type="EC" id="6.5.1.2"/>
    </reaction>
</comment>
<dbReference type="AlphaFoldDB" id="A0A1I2N208"/>
<dbReference type="Proteomes" id="UP000199337">
    <property type="component" value="Unassembled WGS sequence"/>
</dbReference>
<name>A0A1I2N208_9FIRM</name>
<dbReference type="GO" id="GO:0046872">
    <property type="term" value="F:metal ion binding"/>
    <property type="evidence" value="ECO:0007669"/>
    <property type="project" value="UniProtKB-KW"/>
</dbReference>
<dbReference type="Gene3D" id="1.10.287.610">
    <property type="entry name" value="Helix hairpin bin"/>
    <property type="match status" value="1"/>
</dbReference>
<dbReference type="SMART" id="SM00292">
    <property type="entry name" value="BRCT"/>
    <property type="match status" value="1"/>
</dbReference>
<dbReference type="NCBIfam" id="TIGR00575">
    <property type="entry name" value="dnlj"/>
    <property type="match status" value="1"/>
</dbReference>
<evidence type="ECO:0000256" key="9">
    <source>
        <dbReference type="ARBA" id="ARBA00022842"/>
    </source>
</evidence>
<dbReference type="InterPro" id="IPR033136">
    <property type="entry name" value="DNA_ligase_CS"/>
</dbReference>
<feature type="binding site" evidence="15">
    <location>
        <begin position="110"/>
        <end position="111"/>
    </location>
    <ligand>
        <name>NAD(+)</name>
        <dbReference type="ChEBI" id="CHEBI:57540"/>
    </ligand>
</feature>
<dbReference type="Pfam" id="PF00533">
    <property type="entry name" value="BRCT"/>
    <property type="match status" value="1"/>
</dbReference>
<dbReference type="SMART" id="SM00278">
    <property type="entry name" value="HhH1"/>
    <property type="match status" value="4"/>
</dbReference>
<dbReference type="Gene3D" id="3.40.50.10190">
    <property type="entry name" value="BRCT domain"/>
    <property type="match status" value="1"/>
</dbReference>
<dbReference type="NCBIfam" id="NF005932">
    <property type="entry name" value="PRK07956.1"/>
    <property type="match status" value="1"/>
</dbReference>
<dbReference type="FunFam" id="1.10.150.20:FF:000006">
    <property type="entry name" value="DNA ligase"/>
    <property type="match status" value="1"/>
</dbReference>
<dbReference type="FunFam" id="2.40.50.140:FF:000012">
    <property type="entry name" value="DNA ligase"/>
    <property type="match status" value="1"/>
</dbReference>
<dbReference type="Gene3D" id="1.10.150.20">
    <property type="entry name" value="5' to 3' exonuclease, C-terminal subdomain"/>
    <property type="match status" value="2"/>
</dbReference>
<feature type="domain" description="BRCT" evidence="17">
    <location>
        <begin position="618"/>
        <end position="696"/>
    </location>
</feature>
<dbReference type="InterPro" id="IPR041663">
    <property type="entry name" value="DisA/LigA_HHH"/>
</dbReference>
<dbReference type="PIRSF" id="PIRSF001604">
    <property type="entry name" value="LigA"/>
    <property type="match status" value="1"/>
</dbReference>
<dbReference type="SUPFAM" id="SSF47781">
    <property type="entry name" value="RuvA domain 2-like"/>
    <property type="match status" value="1"/>
</dbReference>
<dbReference type="HAMAP" id="MF_01588">
    <property type="entry name" value="DNA_ligase_A"/>
    <property type="match status" value="1"/>
</dbReference>
<dbReference type="GO" id="GO:0006260">
    <property type="term" value="P:DNA replication"/>
    <property type="evidence" value="ECO:0007669"/>
    <property type="project" value="UniProtKB-KW"/>
</dbReference>
<feature type="binding site" evidence="15">
    <location>
        <position position="436"/>
    </location>
    <ligand>
        <name>Zn(2+)</name>
        <dbReference type="ChEBI" id="CHEBI:29105"/>
    </ligand>
</feature>
<dbReference type="PROSITE" id="PS50172">
    <property type="entry name" value="BRCT"/>
    <property type="match status" value="1"/>
</dbReference>
<feature type="binding site" evidence="15">
    <location>
        <begin position="61"/>
        <end position="65"/>
    </location>
    <ligand>
        <name>NAD(+)</name>
        <dbReference type="ChEBI" id="CHEBI:57540"/>
    </ligand>
</feature>
<dbReference type="GO" id="GO:0003677">
    <property type="term" value="F:DNA binding"/>
    <property type="evidence" value="ECO:0007669"/>
    <property type="project" value="InterPro"/>
</dbReference>
<dbReference type="InterPro" id="IPR003583">
    <property type="entry name" value="Hlx-hairpin-Hlx_DNA-bd_motif"/>
</dbReference>
<evidence type="ECO:0000256" key="11">
    <source>
        <dbReference type="ARBA" id="ARBA00023204"/>
    </source>
</evidence>
<feature type="binding site" evidence="15">
    <location>
        <position position="141"/>
    </location>
    <ligand>
        <name>NAD(+)</name>
        <dbReference type="ChEBI" id="CHEBI:57540"/>
    </ligand>
</feature>
<evidence type="ECO:0000256" key="12">
    <source>
        <dbReference type="ARBA" id="ARBA00023211"/>
    </source>
</evidence>
<evidence type="ECO:0000256" key="1">
    <source>
        <dbReference type="ARBA" id="ARBA00004067"/>
    </source>
</evidence>
<dbReference type="Gene3D" id="3.30.470.30">
    <property type="entry name" value="DNA ligase/mRNA capping enzyme"/>
    <property type="match status" value="1"/>
</dbReference>
<feature type="binding site" evidence="15">
    <location>
        <position position="164"/>
    </location>
    <ligand>
        <name>NAD(+)</name>
        <dbReference type="ChEBI" id="CHEBI:57540"/>
    </ligand>
</feature>
<feature type="binding site" evidence="15">
    <location>
        <position position="342"/>
    </location>
    <ligand>
        <name>NAD(+)</name>
        <dbReference type="ChEBI" id="CHEBI:57540"/>
    </ligand>
</feature>
<feature type="binding site" evidence="15">
    <location>
        <position position="459"/>
    </location>
    <ligand>
        <name>Zn(2+)</name>
        <dbReference type="ChEBI" id="CHEBI:29105"/>
    </ligand>
</feature>
<organism evidence="18 19">
    <name type="scientific">Desulfotruncus arcticus DSM 17038</name>
    <dbReference type="NCBI Taxonomy" id="1121424"/>
    <lineage>
        <taxon>Bacteria</taxon>
        <taxon>Bacillati</taxon>
        <taxon>Bacillota</taxon>
        <taxon>Clostridia</taxon>
        <taxon>Eubacteriales</taxon>
        <taxon>Desulfallaceae</taxon>
        <taxon>Desulfotruncus</taxon>
    </lineage>
</organism>
<dbReference type="FunFam" id="3.30.470.30:FF:000001">
    <property type="entry name" value="DNA ligase"/>
    <property type="match status" value="1"/>
</dbReference>
<feature type="binding site" evidence="15">
    <location>
        <position position="199"/>
    </location>
    <ligand>
        <name>NAD(+)</name>
        <dbReference type="ChEBI" id="CHEBI:57540"/>
    </ligand>
</feature>
<feature type="binding site" evidence="15">
    <location>
        <position position="439"/>
    </location>
    <ligand>
        <name>Zn(2+)</name>
        <dbReference type="ChEBI" id="CHEBI:29105"/>
    </ligand>
</feature>
<dbReference type="Pfam" id="PF12826">
    <property type="entry name" value="HHH_2"/>
    <property type="match status" value="1"/>
</dbReference>
<comment type="caution">
    <text evidence="15">Lacks conserved residue(s) required for the propagation of feature annotation.</text>
</comment>
<dbReference type="InterPro" id="IPR036420">
    <property type="entry name" value="BRCT_dom_sf"/>
</dbReference>
<dbReference type="Pfam" id="PF03120">
    <property type="entry name" value="OB_DNA_ligase"/>
    <property type="match status" value="1"/>
</dbReference>
<dbReference type="CDD" id="cd00114">
    <property type="entry name" value="LIGANc"/>
    <property type="match status" value="1"/>
</dbReference>
<evidence type="ECO:0000256" key="3">
    <source>
        <dbReference type="ARBA" id="ARBA00013308"/>
    </source>
</evidence>
<evidence type="ECO:0000259" key="17">
    <source>
        <dbReference type="PROSITE" id="PS50172"/>
    </source>
</evidence>
<keyword evidence="11 15" id="KW-0234">DNA repair</keyword>
<dbReference type="InterPro" id="IPR018239">
    <property type="entry name" value="DNA_ligase_AS"/>
</dbReference>
<proteinExistence type="inferred from homology"/>
<evidence type="ECO:0000313" key="19">
    <source>
        <dbReference type="Proteomes" id="UP000199337"/>
    </source>
</evidence>
<evidence type="ECO:0000256" key="10">
    <source>
        <dbReference type="ARBA" id="ARBA00023027"/>
    </source>
</evidence>
<reference evidence="19" key="1">
    <citation type="submission" date="2016-10" db="EMBL/GenBank/DDBJ databases">
        <authorList>
            <person name="Varghese N."/>
            <person name="Submissions S."/>
        </authorList>
    </citation>
    <scope>NUCLEOTIDE SEQUENCE [LARGE SCALE GENOMIC DNA]</scope>
    <source>
        <strain evidence="19">DSM 17038</strain>
    </source>
</reference>
<keyword evidence="8 15" id="KW-0862">Zinc</keyword>
<sequence>MIFPVWAQKLYWPGLPRWNARKGIVMVGELDDIRRRIEELREEIEKHDYLYYVLDAPVITDARYDRLMQELLQLEQDNPALITTDSPTQRVGGKPREGFTTVKHSTPLLSLGNAFGADDLRDFDNRVKSALRGEDYSYVVELKIDGLAVALTYQNGAFVRGATRGDGENGEDITANLKTIRSIPLRLRAPVEILEVRGEVYMPKESFGELNRRREERGEPTFANPRNAAAGSLRQLNPGVTAKRNLNIFVYGIGALQIPGQKPPDTHHESLKLLEELGFRVNPHHLICRDIEETISYCNIWRDKKTELPYSIDGMVIKVNLLAQQIFLGATMKSPRWAIAYKYPPEQAETMVKDIFVSVGRTGVITPTALLEPVFIAGSTVSKATLHNEDIIKEKDVRIGDRVIIHKAGDVIPEVVEVLKNKRNGAEIPFVMPSTCPACGAEVVRQTGEAAHRCTGAACPAQLLEGMIHFASRGAMDIAGMGPAVIKQLVESGLVRDVSDIYHINAEQLRQLERFADKSADNLVNAIAASKSNQLHRLIFALGIRHVGERAARILADHFGSIYELMDVQFEELTDIPEIGPKIAESLINFMHEEQNRRLIERLAQSGVNVAAEKKESLGQSAFSGKTVVLTGTLSSLTRDEAKEIIENQGGKVASSVSKKTGYVIVGENPGSKYDKAVKLGVKIIGEQEFLELARV</sequence>
<keyword evidence="7 15" id="KW-0227">DNA damage</keyword>